<keyword evidence="2" id="KW-1003">Cell membrane</keyword>
<dbReference type="AlphaFoldDB" id="Q1EM33"/>
<feature type="domain" description="EamA" evidence="7">
    <location>
        <begin position="25"/>
        <end position="158"/>
    </location>
</feature>
<keyword evidence="3 6" id="KW-0812">Transmembrane</keyword>
<feature type="transmembrane region" description="Helical" evidence="6">
    <location>
        <begin position="170"/>
        <end position="189"/>
    </location>
</feature>
<dbReference type="Pfam" id="PF00892">
    <property type="entry name" value="EamA"/>
    <property type="match status" value="2"/>
</dbReference>
<feature type="transmembrane region" description="Helical" evidence="6">
    <location>
        <begin position="144"/>
        <end position="164"/>
    </location>
</feature>
<feature type="transmembrane region" description="Helical" evidence="6">
    <location>
        <begin position="24"/>
        <end position="43"/>
    </location>
</feature>
<evidence type="ECO:0000256" key="3">
    <source>
        <dbReference type="ARBA" id="ARBA00022692"/>
    </source>
</evidence>
<evidence type="ECO:0000313" key="8">
    <source>
        <dbReference type="EMBL" id="CAJ75711.1"/>
    </source>
</evidence>
<name>Q1EM33_9BACT</name>
<feature type="transmembrane region" description="Helical" evidence="6">
    <location>
        <begin position="272"/>
        <end position="290"/>
    </location>
</feature>
<dbReference type="GO" id="GO:0005886">
    <property type="term" value="C:plasma membrane"/>
    <property type="evidence" value="ECO:0007669"/>
    <property type="project" value="UniProtKB-SubCell"/>
</dbReference>
<evidence type="ECO:0000256" key="6">
    <source>
        <dbReference type="SAM" id="Phobius"/>
    </source>
</evidence>
<proteinExistence type="predicted"/>
<sequence length="324" mass="35873">MPVTSSQCYYWLRCFMAEIERDRLLAYFAGIGSSVIFGLSFLFTKNALEYTNPMYFLSYRFSVAFLTISLLRLSGIIRIRPYRAVFKDLLLLSLVQPVMYFIFENVGVSLSTSSEAGILLSTIPIFVLIFARIFLKERLAAPQIISVLTALFGITLITAGKGISAGSSPVGPVILIGSTISAAFYNILSRKASVKFRSWEITYHMMTMGFISFTVIAAILSLSRGEFLFYITGITQPRVAIAALYLGTLSSVGAFFLINFMLSKLQASRSTVFVYLSTVVSLLAGVVFRGERFGSIQILGVALILFGVWGANALTRRRIKEELK</sequence>
<evidence type="ECO:0000256" key="4">
    <source>
        <dbReference type="ARBA" id="ARBA00022989"/>
    </source>
</evidence>
<comment type="subcellular location">
    <subcellularLocation>
        <location evidence="1">Cell membrane</location>
        <topology evidence="1">Multi-pass membrane protein</topology>
    </subcellularLocation>
</comment>
<protein>
    <submittedName>
        <fullName evidence="8">Permeases of the drug/metabolite transporter (DMT) superfamily</fullName>
    </submittedName>
</protein>
<feature type="transmembrane region" description="Helical" evidence="6">
    <location>
        <begin position="115"/>
        <end position="135"/>
    </location>
</feature>
<feature type="transmembrane region" description="Helical" evidence="6">
    <location>
        <begin position="85"/>
        <end position="103"/>
    </location>
</feature>
<reference evidence="8" key="1">
    <citation type="journal article" date="2006" name="Appl. Environ. Microbiol.">
        <title>Evidence for existence of "mesotogas," members of the order Thermotogales adapted to low-temperature environments.</title>
        <authorList>
            <person name="Nesbo C.L."/>
            <person name="Dlutek M."/>
            <person name="Zhaxybayeva O."/>
            <person name="Doolittle F.W."/>
        </authorList>
    </citation>
    <scope>NUCLEOTIDE SEQUENCE</scope>
</reference>
<dbReference type="InterPro" id="IPR000620">
    <property type="entry name" value="EamA_dom"/>
</dbReference>
<feature type="transmembrane region" description="Helical" evidence="6">
    <location>
        <begin position="201"/>
        <end position="220"/>
    </location>
</feature>
<keyword evidence="5 6" id="KW-0472">Membrane</keyword>
<feature type="transmembrane region" description="Helical" evidence="6">
    <location>
        <begin position="55"/>
        <end position="73"/>
    </location>
</feature>
<dbReference type="SUPFAM" id="SSF103481">
    <property type="entry name" value="Multidrug resistance efflux transporter EmrE"/>
    <property type="match status" value="2"/>
</dbReference>
<feature type="transmembrane region" description="Helical" evidence="6">
    <location>
        <begin position="296"/>
        <end position="315"/>
    </location>
</feature>
<dbReference type="PANTHER" id="PTHR32322:SF18">
    <property type="entry name" value="S-ADENOSYLMETHIONINE_S-ADENOSYLHOMOCYSTEINE TRANSPORTER"/>
    <property type="match status" value="1"/>
</dbReference>
<feature type="domain" description="EamA" evidence="7">
    <location>
        <begin position="172"/>
        <end position="310"/>
    </location>
</feature>
<feature type="transmembrane region" description="Helical" evidence="6">
    <location>
        <begin position="240"/>
        <end position="260"/>
    </location>
</feature>
<evidence type="ECO:0000256" key="2">
    <source>
        <dbReference type="ARBA" id="ARBA00022475"/>
    </source>
</evidence>
<dbReference type="Gene3D" id="1.10.3730.20">
    <property type="match status" value="1"/>
</dbReference>
<dbReference type="InterPro" id="IPR050638">
    <property type="entry name" value="AA-Vitamin_Transporters"/>
</dbReference>
<gene>
    <name evidence="8" type="primary">RhaT</name>
    <name evidence="8" type="ORF">mes0027</name>
</gene>
<dbReference type="EMBL" id="AM184115">
    <property type="protein sequence ID" value="CAJ75711.1"/>
    <property type="molecule type" value="Genomic_DNA"/>
</dbReference>
<dbReference type="PANTHER" id="PTHR32322">
    <property type="entry name" value="INNER MEMBRANE TRANSPORTER"/>
    <property type="match status" value="1"/>
</dbReference>
<dbReference type="InterPro" id="IPR037185">
    <property type="entry name" value="EmrE-like"/>
</dbReference>
<keyword evidence="4 6" id="KW-1133">Transmembrane helix</keyword>
<organism evidence="8">
    <name type="scientific">uncultured Thermotogales bacterium</name>
    <dbReference type="NCBI Taxonomy" id="221214"/>
    <lineage>
        <taxon>Bacteria</taxon>
        <taxon>Thermotogati</taxon>
        <taxon>Thermotogota</taxon>
        <taxon>Thermotogae</taxon>
        <taxon>Thermotogales</taxon>
        <taxon>environmental samples</taxon>
    </lineage>
</organism>
<evidence type="ECO:0000256" key="5">
    <source>
        <dbReference type="ARBA" id="ARBA00023136"/>
    </source>
</evidence>
<accession>Q1EM33</accession>
<evidence type="ECO:0000256" key="1">
    <source>
        <dbReference type="ARBA" id="ARBA00004651"/>
    </source>
</evidence>
<evidence type="ECO:0000259" key="7">
    <source>
        <dbReference type="Pfam" id="PF00892"/>
    </source>
</evidence>